<evidence type="ECO:0000313" key="3">
    <source>
        <dbReference type="Proteomes" id="UP001499988"/>
    </source>
</evidence>
<dbReference type="EMBL" id="BAABJZ010000023">
    <property type="protein sequence ID" value="GAA4882702.1"/>
    <property type="molecule type" value="Genomic_DNA"/>
</dbReference>
<sequence>MSTSNTLALESVEQPKASLLHKFLVIVGMMSLMGATLTGVMTYINLGYTELFFPAWGSAFVTALLVMMPVGTLMMTLLTKLAQRILPNASEPARNALVGLCMAVTMESLMAMTTAANVVGFTDMSAFTQAWRSGFIAALPVGLVLMLLISLTIKPKIERFLKS</sequence>
<evidence type="ECO:0000313" key="2">
    <source>
        <dbReference type="EMBL" id="GAA4882702.1"/>
    </source>
</evidence>
<name>A0ABP9EM26_9GAMM</name>
<keyword evidence="1" id="KW-0472">Membrane</keyword>
<feature type="transmembrane region" description="Helical" evidence="1">
    <location>
        <begin position="56"/>
        <end position="77"/>
    </location>
</feature>
<feature type="transmembrane region" description="Helical" evidence="1">
    <location>
        <begin position="23"/>
        <end position="44"/>
    </location>
</feature>
<accession>A0ABP9EM26</accession>
<reference evidence="3" key="1">
    <citation type="journal article" date="2019" name="Int. J. Syst. Evol. Microbiol.">
        <title>The Global Catalogue of Microorganisms (GCM) 10K type strain sequencing project: providing services to taxonomists for standard genome sequencing and annotation.</title>
        <authorList>
            <consortium name="The Broad Institute Genomics Platform"/>
            <consortium name="The Broad Institute Genome Sequencing Center for Infectious Disease"/>
            <person name="Wu L."/>
            <person name="Ma J."/>
        </authorList>
    </citation>
    <scope>NUCLEOTIDE SEQUENCE [LARGE SCALE GENOMIC DNA]</scope>
    <source>
        <strain evidence="3">JCM 18401</strain>
    </source>
</reference>
<evidence type="ECO:0008006" key="4">
    <source>
        <dbReference type="Google" id="ProtNLM"/>
    </source>
</evidence>
<feature type="transmembrane region" description="Helical" evidence="1">
    <location>
        <begin position="97"/>
        <end position="119"/>
    </location>
</feature>
<proteinExistence type="predicted"/>
<comment type="caution">
    <text evidence="2">The sequence shown here is derived from an EMBL/GenBank/DDBJ whole genome shotgun (WGS) entry which is preliminary data.</text>
</comment>
<gene>
    <name evidence="2" type="ORF">GCM10023333_16200</name>
</gene>
<dbReference type="InterPro" id="IPR021529">
    <property type="entry name" value="DUF2798"/>
</dbReference>
<organism evidence="2 3">
    <name type="scientific">Ferrimonas pelagia</name>
    <dbReference type="NCBI Taxonomy" id="1177826"/>
    <lineage>
        <taxon>Bacteria</taxon>
        <taxon>Pseudomonadati</taxon>
        <taxon>Pseudomonadota</taxon>
        <taxon>Gammaproteobacteria</taxon>
        <taxon>Alteromonadales</taxon>
        <taxon>Ferrimonadaceae</taxon>
        <taxon>Ferrimonas</taxon>
    </lineage>
</organism>
<dbReference type="RefSeq" id="WP_345334850.1">
    <property type="nucleotide sequence ID" value="NZ_BAABJZ010000023.1"/>
</dbReference>
<keyword evidence="1" id="KW-0812">Transmembrane</keyword>
<dbReference type="Pfam" id="PF11391">
    <property type="entry name" value="DUF2798"/>
    <property type="match status" value="1"/>
</dbReference>
<dbReference type="Proteomes" id="UP001499988">
    <property type="component" value="Unassembled WGS sequence"/>
</dbReference>
<evidence type="ECO:0000256" key="1">
    <source>
        <dbReference type="SAM" id="Phobius"/>
    </source>
</evidence>
<protein>
    <recommendedName>
        <fullName evidence="4">DUF2798 domain-containing protein</fullName>
    </recommendedName>
</protein>
<keyword evidence="3" id="KW-1185">Reference proteome</keyword>
<keyword evidence="1" id="KW-1133">Transmembrane helix</keyword>
<feature type="transmembrane region" description="Helical" evidence="1">
    <location>
        <begin position="131"/>
        <end position="153"/>
    </location>
</feature>